<evidence type="ECO:0000256" key="1">
    <source>
        <dbReference type="ARBA" id="ARBA00006484"/>
    </source>
</evidence>
<reference evidence="5 6" key="1">
    <citation type="submission" date="2020-04" db="EMBL/GenBank/DDBJ databases">
        <title>MicrobeNet Type strains.</title>
        <authorList>
            <person name="Nicholson A.C."/>
        </authorList>
    </citation>
    <scope>NUCLEOTIDE SEQUENCE [LARGE SCALE GENOMIC DNA]</scope>
    <source>
        <strain evidence="5 6">DSM 45078</strain>
    </source>
</reference>
<dbReference type="NCBIfam" id="NF005878">
    <property type="entry name" value="PRK07825.1"/>
    <property type="match status" value="1"/>
</dbReference>
<evidence type="ECO:0000256" key="4">
    <source>
        <dbReference type="SAM" id="MobiDB-lite"/>
    </source>
</evidence>
<gene>
    <name evidence="5" type="ORF">HGA13_05700</name>
</gene>
<dbReference type="PROSITE" id="PS00061">
    <property type="entry name" value="ADH_SHORT"/>
    <property type="match status" value="1"/>
</dbReference>
<dbReference type="Pfam" id="PF00106">
    <property type="entry name" value="adh_short"/>
    <property type="match status" value="1"/>
</dbReference>
<sequence>MSNNRKELLVRSTNELRGRVVAVTGAARGIGLAIAAELAAAGAHVAIGDLDGEHAATVAARLPGAAAGFALDVGNEASFLQFLDAVEQRWQRIDVLVNNAGVMWAGRFDEEPERATQRQLEVNLHGVIRGVRLAAPRMRARGRGHIVTVASAASKLAPAGEATYAATKHGVYGYLSAVRTELRGSGVELSVVMPTVVDTELAAGTSAGPVTMLTPHDVARAVAGVIARPKFEVTIPRYVGPLVRAVGILPDVLRAAVLRRMVPNQVAALGTDRSSRAKYERDVLTPTDTPGDEQ</sequence>
<dbReference type="EMBL" id="JAAXOO010000001">
    <property type="protein sequence ID" value="NKY32571.1"/>
    <property type="molecule type" value="Genomic_DNA"/>
</dbReference>
<dbReference type="AlphaFoldDB" id="A0A846X8M4"/>
<dbReference type="InterPro" id="IPR020904">
    <property type="entry name" value="Sc_DH/Rdtase_CS"/>
</dbReference>
<protein>
    <submittedName>
        <fullName evidence="5">SDR family oxidoreductase</fullName>
    </submittedName>
</protein>
<organism evidence="5 6">
    <name type="scientific">Nocardia speluncae</name>
    <dbReference type="NCBI Taxonomy" id="419477"/>
    <lineage>
        <taxon>Bacteria</taxon>
        <taxon>Bacillati</taxon>
        <taxon>Actinomycetota</taxon>
        <taxon>Actinomycetes</taxon>
        <taxon>Mycobacteriales</taxon>
        <taxon>Nocardiaceae</taxon>
        <taxon>Nocardia</taxon>
    </lineage>
</organism>
<feature type="compositionally biased region" description="Basic and acidic residues" evidence="4">
    <location>
        <begin position="273"/>
        <end position="283"/>
    </location>
</feature>
<dbReference type="InterPro" id="IPR036291">
    <property type="entry name" value="NAD(P)-bd_dom_sf"/>
</dbReference>
<dbReference type="CDD" id="cd05233">
    <property type="entry name" value="SDR_c"/>
    <property type="match status" value="1"/>
</dbReference>
<dbReference type="SUPFAM" id="SSF51735">
    <property type="entry name" value="NAD(P)-binding Rossmann-fold domains"/>
    <property type="match status" value="1"/>
</dbReference>
<dbReference type="Proteomes" id="UP000565715">
    <property type="component" value="Unassembled WGS sequence"/>
</dbReference>
<dbReference type="GO" id="GO:0016491">
    <property type="term" value="F:oxidoreductase activity"/>
    <property type="evidence" value="ECO:0007669"/>
    <property type="project" value="UniProtKB-KW"/>
</dbReference>
<dbReference type="PRINTS" id="PR00080">
    <property type="entry name" value="SDRFAMILY"/>
</dbReference>
<dbReference type="InterPro" id="IPR002347">
    <property type="entry name" value="SDR_fam"/>
</dbReference>
<dbReference type="PANTHER" id="PTHR44196">
    <property type="entry name" value="DEHYDROGENASE/REDUCTASE SDR FAMILY MEMBER 7B"/>
    <property type="match status" value="1"/>
</dbReference>
<evidence type="ECO:0000256" key="2">
    <source>
        <dbReference type="ARBA" id="ARBA00023002"/>
    </source>
</evidence>
<evidence type="ECO:0000313" key="5">
    <source>
        <dbReference type="EMBL" id="NKY32571.1"/>
    </source>
</evidence>
<comment type="similarity">
    <text evidence="1 3">Belongs to the short-chain dehydrogenases/reductases (SDR) family.</text>
</comment>
<dbReference type="GO" id="GO:0016020">
    <property type="term" value="C:membrane"/>
    <property type="evidence" value="ECO:0007669"/>
    <property type="project" value="TreeGrafter"/>
</dbReference>
<evidence type="ECO:0000313" key="6">
    <source>
        <dbReference type="Proteomes" id="UP000565715"/>
    </source>
</evidence>
<keyword evidence="6" id="KW-1185">Reference proteome</keyword>
<dbReference type="PRINTS" id="PR00081">
    <property type="entry name" value="GDHRDH"/>
</dbReference>
<proteinExistence type="inferred from homology"/>
<feature type="region of interest" description="Disordered" evidence="4">
    <location>
        <begin position="271"/>
        <end position="294"/>
    </location>
</feature>
<dbReference type="PANTHER" id="PTHR44196:SF1">
    <property type="entry name" value="DEHYDROGENASE_REDUCTASE SDR FAMILY MEMBER 7B"/>
    <property type="match status" value="1"/>
</dbReference>
<comment type="caution">
    <text evidence="5">The sequence shown here is derived from an EMBL/GenBank/DDBJ whole genome shotgun (WGS) entry which is preliminary data.</text>
</comment>
<name>A0A846X8M4_9NOCA</name>
<keyword evidence="2" id="KW-0560">Oxidoreductase</keyword>
<accession>A0A846X8M4</accession>
<dbReference type="Gene3D" id="3.40.50.720">
    <property type="entry name" value="NAD(P)-binding Rossmann-like Domain"/>
    <property type="match status" value="1"/>
</dbReference>
<evidence type="ECO:0000256" key="3">
    <source>
        <dbReference type="RuleBase" id="RU000363"/>
    </source>
</evidence>
<dbReference type="RefSeq" id="WP_068037022.1">
    <property type="nucleotide sequence ID" value="NZ_JAAXOO010000001.1"/>
</dbReference>